<keyword evidence="4" id="KW-1185">Reference proteome</keyword>
<protein>
    <recommendedName>
        <fullName evidence="2">JmjC domain-containing protein</fullName>
    </recommendedName>
</protein>
<feature type="domain" description="JmjC" evidence="2">
    <location>
        <begin position="166"/>
        <end position="776"/>
    </location>
</feature>
<name>A0AAJ5C611_9BASI</name>
<evidence type="ECO:0000259" key="2">
    <source>
        <dbReference type="PROSITE" id="PS51184"/>
    </source>
</evidence>
<feature type="compositionally biased region" description="Basic and acidic residues" evidence="1">
    <location>
        <begin position="546"/>
        <end position="567"/>
    </location>
</feature>
<dbReference type="Pfam" id="PF13621">
    <property type="entry name" value="Cupin_8"/>
    <property type="match status" value="2"/>
</dbReference>
<dbReference type="PANTHER" id="PTHR12461">
    <property type="entry name" value="HYPOXIA-INDUCIBLE FACTOR 1 ALPHA INHIBITOR-RELATED"/>
    <property type="match status" value="1"/>
</dbReference>
<dbReference type="PANTHER" id="PTHR12461:SF100">
    <property type="entry name" value="JMJC DOMAIN-CONTAINING PROTEIN 4"/>
    <property type="match status" value="1"/>
</dbReference>
<dbReference type="AlphaFoldDB" id="A0AAJ5C611"/>
<feature type="region of interest" description="Disordered" evidence="1">
    <location>
        <begin position="311"/>
        <end position="336"/>
    </location>
</feature>
<sequence>MFNVPPLPHHLDSYEGWHPSTINPKIANVDNNITPIDMWSHFISKRRPVVIDGFLNDQEWSASKWTDLEYLRSAAGQTSVKIEPIHPTARHFGTSVKRQKVKFAHFLDLLQDPSNQGKWYLTTQYDEQAEQPQSSTSKPPSSASFSSFSSSSSSSSEDHLSDYSDDSDYEPDIDNVLPAPTNVLSNDFPAKPKLLGNLVLQQCNLWLGNSKQGKSSGLHHDFHDNLYILLSGYKRFLLFPPSAHRYLHPTGFVDRVHHNGLIVYAPPGEFPSYLPLPGRKQRLPIRADGLVPSDAARWRTKARMRVKREIDEQAAADAGEGSRVKSQRKGKAKQTRAQELAEEALLQAQAELRICRLDEDGIDPEAVSSDEAGSDDDSNADLDHLLKALVSSNGAQTGDTSDEDQEEEDSDDEDDNDQGRRLMATLPTFMKHIGVAALAGDDAAIVKLRDYLESVANDQSASDQQESDSQRESAEDFEDQLENGLRASGEEEAGDDDNNANHSPSEAYNQYNPETSVAPRTMSSNGFSRKRRYMSGSDEEEAESSNVDREEDRSDTVESDGAREPAKRVKIASCIESIDATSEHNELNSEEADSQAQDEQSSQDDLEDLPTFAGADSGSEFGDVDEGEAELEKLLAMAQDQDADANPASDDQDNEPPSFSRIPPHILHRSLGVPDDPSQPMLKTANGKSKKHVPADEPYRLMPGCPPPIEVFLKPGQMLYLPASWYHEVTSSSSPLLHEQVDAKGQKQSASEVHMALNYWFHPPDALQFEPVEPRQASANEVHVPGLGVGLGDSALEHRGAGTGTHERPYRDAEVWDEVALAVEQQIKAAKASASQ</sequence>
<dbReference type="InterPro" id="IPR041667">
    <property type="entry name" value="Cupin_8"/>
</dbReference>
<dbReference type="Proteomes" id="UP001294444">
    <property type="component" value="Unassembled WGS sequence"/>
</dbReference>
<feature type="compositionally biased region" description="Basic residues" evidence="1">
    <location>
        <begin position="325"/>
        <end position="334"/>
    </location>
</feature>
<dbReference type="Gene3D" id="2.60.120.10">
    <property type="entry name" value="Jelly Rolls"/>
    <property type="match status" value="1"/>
</dbReference>
<feature type="compositionally biased region" description="Acidic residues" evidence="1">
    <location>
        <begin position="400"/>
        <end position="416"/>
    </location>
</feature>
<evidence type="ECO:0000256" key="1">
    <source>
        <dbReference type="SAM" id="MobiDB-lite"/>
    </source>
</evidence>
<evidence type="ECO:0000313" key="4">
    <source>
        <dbReference type="Proteomes" id="UP001294444"/>
    </source>
</evidence>
<feature type="region of interest" description="Disordered" evidence="1">
    <location>
        <begin position="125"/>
        <end position="176"/>
    </location>
</feature>
<comment type="caution">
    <text evidence="3">The sequence shown here is derived from an EMBL/GenBank/DDBJ whole genome shotgun (WGS) entry which is preliminary data.</text>
</comment>
<proteinExistence type="predicted"/>
<reference evidence="3" key="1">
    <citation type="submission" date="2023-10" db="EMBL/GenBank/DDBJ databases">
        <authorList>
            <person name="Guldener U."/>
        </authorList>
    </citation>
    <scope>NUCLEOTIDE SEQUENCE</scope>
    <source>
        <strain evidence="3">Mp4</strain>
    </source>
</reference>
<gene>
    <name evidence="3" type="ORF">MEPE_04029</name>
</gene>
<feature type="region of interest" description="Disordered" evidence="1">
    <location>
        <begin position="457"/>
        <end position="677"/>
    </location>
</feature>
<dbReference type="PROSITE" id="PS51184">
    <property type="entry name" value="JMJC"/>
    <property type="match status" value="1"/>
</dbReference>
<feature type="compositionally biased region" description="Acidic residues" evidence="1">
    <location>
        <begin position="163"/>
        <end position="173"/>
    </location>
</feature>
<accession>A0AAJ5C611</accession>
<dbReference type="EMBL" id="OAPG01000009">
    <property type="protein sequence ID" value="SNX85320.1"/>
    <property type="molecule type" value="Genomic_DNA"/>
</dbReference>
<dbReference type="InterPro" id="IPR003347">
    <property type="entry name" value="JmjC_dom"/>
</dbReference>
<evidence type="ECO:0000313" key="3">
    <source>
        <dbReference type="EMBL" id="SNX85320.1"/>
    </source>
</evidence>
<organism evidence="3 4">
    <name type="scientific">Melanopsichium pennsylvanicum</name>
    <dbReference type="NCBI Taxonomy" id="63383"/>
    <lineage>
        <taxon>Eukaryota</taxon>
        <taxon>Fungi</taxon>
        <taxon>Dikarya</taxon>
        <taxon>Basidiomycota</taxon>
        <taxon>Ustilaginomycotina</taxon>
        <taxon>Ustilaginomycetes</taxon>
        <taxon>Ustilaginales</taxon>
        <taxon>Ustilaginaceae</taxon>
        <taxon>Melanopsichium</taxon>
    </lineage>
</organism>
<feature type="compositionally biased region" description="Polar residues" evidence="1">
    <location>
        <begin position="500"/>
        <end position="515"/>
    </location>
</feature>
<feature type="compositionally biased region" description="Low complexity" evidence="1">
    <location>
        <begin position="134"/>
        <end position="155"/>
    </location>
</feature>
<dbReference type="SUPFAM" id="SSF51197">
    <property type="entry name" value="Clavaminate synthase-like"/>
    <property type="match status" value="2"/>
</dbReference>
<feature type="region of interest" description="Disordered" evidence="1">
    <location>
        <begin position="391"/>
        <end position="419"/>
    </location>
</feature>
<dbReference type="InterPro" id="IPR014710">
    <property type="entry name" value="RmlC-like_jellyroll"/>
</dbReference>
<dbReference type="Gene3D" id="2.60.120.650">
    <property type="entry name" value="Cupin"/>
    <property type="match status" value="1"/>
</dbReference>
<feature type="compositionally biased region" description="Low complexity" evidence="1">
    <location>
        <begin position="636"/>
        <end position="649"/>
    </location>
</feature>